<dbReference type="HOGENOM" id="CLU_2168652_0_0_10"/>
<dbReference type="OrthoDB" id="1162887at2"/>
<sequence length="110" mass="12290">MGSKDYWKANKIKHSVGSFGISSVTYAYLSDHTKHKNLNEVQKRLISLSTALIIGTLKETIDSLSPNNEASWGDMRANIAGVLAFQVAITIPLSIKRRSLKRRDIAYQKI</sequence>
<proteinExistence type="predicted"/>
<keyword evidence="2" id="KW-1185">Reference proteome</keyword>
<organism evidence="1 2">
    <name type="scientific">Polaribacter irgensii 23-P</name>
    <dbReference type="NCBI Taxonomy" id="313594"/>
    <lineage>
        <taxon>Bacteria</taxon>
        <taxon>Pseudomonadati</taxon>
        <taxon>Bacteroidota</taxon>
        <taxon>Flavobacteriia</taxon>
        <taxon>Flavobacteriales</taxon>
        <taxon>Flavobacteriaceae</taxon>
    </lineage>
</organism>
<dbReference type="eggNOG" id="ENOG50348FE">
    <property type="taxonomic scope" value="Bacteria"/>
</dbReference>
<dbReference type="AlphaFoldDB" id="A4C156"/>
<dbReference type="Proteomes" id="UP000003053">
    <property type="component" value="Unassembled WGS sequence"/>
</dbReference>
<gene>
    <name evidence="1" type="ORF">PI23P_11017</name>
</gene>
<evidence type="ECO:0000313" key="2">
    <source>
        <dbReference type="Proteomes" id="UP000003053"/>
    </source>
</evidence>
<protein>
    <submittedName>
        <fullName evidence="1">Uncharacterized protein</fullName>
    </submittedName>
</protein>
<comment type="caution">
    <text evidence="1">The sequence shown here is derived from an EMBL/GenBank/DDBJ whole genome shotgun (WGS) entry which is preliminary data.</text>
</comment>
<dbReference type="EMBL" id="AAOG01000003">
    <property type="protein sequence ID" value="EAR11859.1"/>
    <property type="molecule type" value="Genomic_DNA"/>
</dbReference>
<evidence type="ECO:0000313" key="1">
    <source>
        <dbReference type="EMBL" id="EAR11859.1"/>
    </source>
</evidence>
<reference evidence="1 2" key="1">
    <citation type="submission" date="2006-02" db="EMBL/GenBank/DDBJ databases">
        <authorList>
            <person name="Murray A."/>
            <person name="Staley J."/>
            <person name="Ferriera S."/>
            <person name="Johnson J."/>
            <person name="Kravitz S."/>
            <person name="Halpern A."/>
            <person name="Remington K."/>
            <person name="Beeson K."/>
            <person name="Tran B."/>
            <person name="Rogers Y.-H."/>
            <person name="Friedman R."/>
            <person name="Venter J.C."/>
        </authorList>
    </citation>
    <scope>NUCLEOTIDE SEQUENCE [LARGE SCALE GENOMIC DNA]</scope>
    <source>
        <strain evidence="1 2">23-P</strain>
    </source>
</reference>
<name>A4C156_9FLAO</name>
<accession>A4C156</accession>
<dbReference type="RefSeq" id="WP_004570819.1">
    <property type="nucleotide sequence ID" value="NZ_CH724148.1"/>
</dbReference>